<organism evidence="14 15">
    <name type="scientific">Flavobacterium cerinum</name>
    <dbReference type="NCBI Taxonomy" id="2502784"/>
    <lineage>
        <taxon>Bacteria</taxon>
        <taxon>Pseudomonadati</taxon>
        <taxon>Bacteroidota</taxon>
        <taxon>Flavobacteriia</taxon>
        <taxon>Flavobacteriales</taxon>
        <taxon>Flavobacteriaceae</taxon>
        <taxon>Flavobacterium</taxon>
    </lineage>
</organism>
<dbReference type="GO" id="GO:0006508">
    <property type="term" value="P:proteolysis"/>
    <property type="evidence" value="ECO:0007669"/>
    <property type="project" value="UniProtKB-KW"/>
</dbReference>
<evidence type="ECO:0000313" key="15">
    <source>
        <dbReference type="Proteomes" id="UP000287527"/>
    </source>
</evidence>
<feature type="chain" id="PRO_5019068133" evidence="13">
    <location>
        <begin position="19"/>
        <end position="284"/>
    </location>
</feature>
<evidence type="ECO:0000256" key="3">
    <source>
        <dbReference type="ARBA" id="ARBA00004479"/>
    </source>
</evidence>
<reference evidence="14 15" key="1">
    <citation type="submission" date="2019-01" db="EMBL/GenBank/DDBJ databases">
        <title>Flavobacterium sp. nov.,isolated from freshwater.</title>
        <authorList>
            <person name="Zhang R."/>
            <person name="Du Z.-J."/>
        </authorList>
    </citation>
    <scope>NUCLEOTIDE SEQUENCE [LARGE SCALE GENOMIC DNA]</scope>
    <source>
        <strain evidence="14 15">1E403</strain>
    </source>
</reference>
<dbReference type="AlphaFoldDB" id="A0A444GN04"/>
<feature type="signal peptide" evidence="13">
    <location>
        <begin position="1"/>
        <end position="18"/>
    </location>
</feature>
<keyword evidence="6" id="KW-0479">Metal-binding</keyword>
<comment type="subcellular location">
    <subcellularLocation>
        <location evidence="3">Membrane</location>
        <topology evidence="3">Single-pass type I membrane protein</topology>
    </subcellularLocation>
</comment>
<keyword evidence="5" id="KW-0812">Transmembrane</keyword>
<accession>A0A444GN04</accession>
<protein>
    <submittedName>
        <fullName evidence="14">TraB/GumN family protein</fullName>
    </submittedName>
</protein>
<keyword evidence="10" id="KW-0482">Metalloprotease</keyword>
<dbReference type="EMBL" id="SBII01000013">
    <property type="protein sequence ID" value="RWW92121.1"/>
    <property type="molecule type" value="Genomic_DNA"/>
</dbReference>
<dbReference type="GO" id="GO:0004222">
    <property type="term" value="F:metalloendopeptidase activity"/>
    <property type="evidence" value="ECO:0007669"/>
    <property type="project" value="TreeGrafter"/>
</dbReference>
<evidence type="ECO:0000256" key="7">
    <source>
        <dbReference type="ARBA" id="ARBA00022729"/>
    </source>
</evidence>
<dbReference type="Proteomes" id="UP000287527">
    <property type="component" value="Unassembled WGS sequence"/>
</dbReference>
<keyword evidence="9" id="KW-1133">Transmembrane helix</keyword>
<dbReference type="CDD" id="cd14789">
    <property type="entry name" value="Tiki"/>
    <property type="match status" value="1"/>
</dbReference>
<name>A0A444GN04_9FLAO</name>
<dbReference type="PANTHER" id="PTHR31120:SF6">
    <property type="entry name" value="METALLOPROTEASE TIKI HOMOLOG"/>
    <property type="match status" value="1"/>
</dbReference>
<dbReference type="GO" id="GO:0030178">
    <property type="term" value="P:negative regulation of Wnt signaling pathway"/>
    <property type="evidence" value="ECO:0007669"/>
    <property type="project" value="InterPro"/>
</dbReference>
<dbReference type="RefSeq" id="WP_128390986.1">
    <property type="nucleotide sequence ID" value="NZ_SBII01000013.1"/>
</dbReference>
<keyword evidence="4" id="KW-0645">Protease</keyword>
<evidence type="ECO:0000256" key="5">
    <source>
        <dbReference type="ARBA" id="ARBA00022692"/>
    </source>
</evidence>
<keyword evidence="8" id="KW-0378">Hydrolase</keyword>
<dbReference type="Pfam" id="PF01963">
    <property type="entry name" value="TraB_PrgY_gumN"/>
    <property type="match status" value="1"/>
</dbReference>
<keyword evidence="7 13" id="KW-0732">Signal</keyword>
<proteinExistence type="predicted"/>
<evidence type="ECO:0000256" key="11">
    <source>
        <dbReference type="ARBA" id="ARBA00023136"/>
    </source>
</evidence>
<evidence type="ECO:0000256" key="4">
    <source>
        <dbReference type="ARBA" id="ARBA00022670"/>
    </source>
</evidence>
<evidence type="ECO:0000256" key="10">
    <source>
        <dbReference type="ARBA" id="ARBA00023049"/>
    </source>
</evidence>
<evidence type="ECO:0000256" key="2">
    <source>
        <dbReference type="ARBA" id="ARBA00001941"/>
    </source>
</evidence>
<dbReference type="GO" id="GO:0016020">
    <property type="term" value="C:membrane"/>
    <property type="evidence" value="ECO:0007669"/>
    <property type="project" value="UniProtKB-SubCell"/>
</dbReference>
<dbReference type="OrthoDB" id="9798714at2"/>
<evidence type="ECO:0000256" key="12">
    <source>
        <dbReference type="ARBA" id="ARBA00023180"/>
    </source>
</evidence>
<keyword evidence="11" id="KW-0472">Membrane</keyword>
<evidence type="ECO:0000256" key="9">
    <source>
        <dbReference type="ARBA" id="ARBA00022989"/>
    </source>
</evidence>
<evidence type="ECO:0000256" key="1">
    <source>
        <dbReference type="ARBA" id="ARBA00001936"/>
    </source>
</evidence>
<evidence type="ECO:0000313" key="14">
    <source>
        <dbReference type="EMBL" id="RWW92121.1"/>
    </source>
</evidence>
<comment type="caution">
    <text evidence="14">The sequence shown here is derived from an EMBL/GenBank/DDBJ whole genome shotgun (WGS) entry which is preliminary data.</text>
</comment>
<sequence>MRKTFIAAISLCCAFASAQKLDNAVLWKISGNGLKKPSYLMGTVHISCDATLDKNILKALDETKQLYLEYDMDSPTLSEEMSAQAFMKDGKKMSQLISPEDFKTVRDYVKKNFDLNLTTVEEYKPFMLTTMFYSKIIDCPVQSYERELITVTKSQKEEVYGLETVKEQMQVFEDIPYEVQMQEIVRTTNGGFEKDIAEYKSMLDAYDHKDLNKLVEITKETQNILFIKYRGILITNRNKMWISRIDKIAKETPTFFGVGALHLVGKEGVIKLLRKKGYKVEPVK</sequence>
<keyword evidence="12" id="KW-0325">Glycoprotein</keyword>
<dbReference type="InterPro" id="IPR040230">
    <property type="entry name" value="TIKI1/2-like"/>
</dbReference>
<gene>
    <name evidence="14" type="ORF">EPI11_15955</name>
</gene>
<dbReference type="InterPro" id="IPR002816">
    <property type="entry name" value="TraB/PrgY/GumN_fam"/>
</dbReference>
<keyword evidence="15" id="KW-1185">Reference proteome</keyword>
<comment type="cofactor">
    <cofactor evidence="1">
        <name>Mn(2+)</name>
        <dbReference type="ChEBI" id="CHEBI:29035"/>
    </cofactor>
</comment>
<comment type="cofactor">
    <cofactor evidence="2">
        <name>Co(2+)</name>
        <dbReference type="ChEBI" id="CHEBI:48828"/>
    </cofactor>
</comment>
<dbReference type="GO" id="GO:0046872">
    <property type="term" value="F:metal ion binding"/>
    <property type="evidence" value="ECO:0007669"/>
    <property type="project" value="UniProtKB-KW"/>
</dbReference>
<evidence type="ECO:0000256" key="13">
    <source>
        <dbReference type="SAM" id="SignalP"/>
    </source>
</evidence>
<evidence type="ECO:0000256" key="8">
    <source>
        <dbReference type="ARBA" id="ARBA00022801"/>
    </source>
</evidence>
<dbReference type="PANTHER" id="PTHR31120">
    <property type="entry name" value="METALLOPROTEASE TIKI"/>
    <property type="match status" value="1"/>
</dbReference>
<evidence type="ECO:0000256" key="6">
    <source>
        <dbReference type="ARBA" id="ARBA00022723"/>
    </source>
</evidence>